<evidence type="ECO:0000313" key="3">
    <source>
        <dbReference type="Proteomes" id="UP001596442"/>
    </source>
</evidence>
<accession>A0ABD5SGD1</accession>
<dbReference type="InterPro" id="IPR025510">
    <property type="entry name" value="DUF4397"/>
</dbReference>
<dbReference type="AlphaFoldDB" id="A0ABD5SGD1"/>
<gene>
    <name evidence="2" type="ORF">ACFQEU_12555</name>
</gene>
<name>A0ABD5SGD1_9EURY</name>
<feature type="domain" description="DUF4397" evidence="1">
    <location>
        <begin position="126"/>
        <end position="204"/>
    </location>
</feature>
<sequence>MTNESPVRIGHCVPDAPDVDVRVDGEMGFEEIAFTDLTDYAVLPSGSHEVTISAHGETASVTETTLDLDDDTSYTVLAMGVLAKDDIAVTAMVDDPGKVPDGMCHVRFAHASPDAPAVDVRVADGGPTLFEGIGFRESSEYAPVDAGTYDLEVCPAGTDDVALALPDTILEGGSAITAIAVGQVEDGSLSAVIAEDTTMTLAADD</sequence>
<evidence type="ECO:0000313" key="2">
    <source>
        <dbReference type="EMBL" id="MFC6754285.1"/>
    </source>
</evidence>
<feature type="domain" description="DUF4397" evidence="1">
    <location>
        <begin position="7"/>
        <end position="121"/>
    </location>
</feature>
<reference evidence="2 3" key="1">
    <citation type="journal article" date="2019" name="Int. J. Syst. Evol. Microbiol.">
        <title>The Global Catalogue of Microorganisms (GCM) 10K type strain sequencing project: providing services to taxonomists for standard genome sequencing and annotation.</title>
        <authorList>
            <consortium name="The Broad Institute Genomics Platform"/>
            <consortium name="The Broad Institute Genome Sequencing Center for Infectious Disease"/>
            <person name="Wu L."/>
            <person name="Ma J."/>
        </authorList>
    </citation>
    <scope>NUCLEOTIDE SEQUENCE [LARGE SCALE GENOMIC DNA]</scope>
    <source>
        <strain evidence="2 3">CGMCC 1.3239</strain>
    </source>
</reference>
<dbReference type="RefSeq" id="WP_379782637.1">
    <property type="nucleotide sequence ID" value="NZ_JBHSWW010000231.1"/>
</dbReference>
<dbReference type="EMBL" id="JBHSWW010000231">
    <property type="protein sequence ID" value="MFC6754285.1"/>
    <property type="molecule type" value="Genomic_DNA"/>
</dbReference>
<organism evidence="2 3">
    <name type="scientific">Halorubrum tibetense</name>
    <dbReference type="NCBI Taxonomy" id="175631"/>
    <lineage>
        <taxon>Archaea</taxon>
        <taxon>Methanobacteriati</taxon>
        <taxon>Methanobacteriota</taxon>
        <taxon>Stenosarchaea group</taxon>
        <taxon>Halobacteria</taxon>
        <taxon>Halobacteriales</taxon>
        <taxon>Haloferacaceae</taxon>
        <taxon>Halorubrum</taxon>
    </lineage>
</organism>
<proteinExistence type="predicted"/>
<evidence type="ECO:0000259" key="1">
    <source>
        <dbReference type="Pfam" id="PF14344"/>
    </source>
</evidence>
<dbReference type="Pfam" id="PF14344">
    <property type="entry name" value="DUF4397"/>
    <property type="match status" value="2"/>
</dbReference>
<comment type="caution">
    <text evidence="2">The sequence shown here is derived from an EMBL/GenBank/DDBJ whole genome shotgun (WGS) entry which is preliminary data.</text>
</comment>
<keyword evidence="3" id="KW-1185">Reference proteome</keyword>
<protein>
    <submittedName>
        <fullName evidence="2">DUF4397 domain-containing protein</fullName>
    </submittedName>
</protein>
<dbReference type="Proteomes" id="UP001596442">
    <property type="component" value="Unassembled WGS sequence"/>
</dbReference>